<dbReference type="GO" id="GO:0043386">
    <property type="term" value="P:mycotoxin biosynthetic process"/>
    <property type="evidence" value="ECO:0007669"/>
    <property type="project" value="InterPro"/>
</dbReference>
<evidence type="ECO:0000256" key="3">
    <source>
        <dbReference type="SAM" id="Phobius"/>
    </source>
</evidence>
<dbReference type="VEuPathDB" id="FungiDB:ASPBRDRAFT_45903"/>
<dbReference type="OrthoDB" id="3687641at2759"/>
<sequence length="296" mass="33402">MPVGKEDEMNSPDRPSMEDNPLLFSSHAALLSPGGDREYGDEPCSYCQKRRFRRIGWVIQLLLLGINAVWAGFNATVRGEADRGLSATTVFSPAAEVVQYRKENWDLSVDRTTPYTKVPPDGTVDYEWDQISMGGKIGFLRIQKEDLDKIGETSVELADGSGYMVGLEVFHQLHCLNYIRKFLYNSTYNIREEDENVSPDDHIPHCIDSIRLSLQCQADLTLIPFKWVSGYLEPWPDFHTTHQCKNFEKIREWAAAEQPDLRGKLVHPELGVVTTDKALNASALPVHKGDVDFISG</sequence>
<dbReference type="PANTHER" id="PTHR33365">
    <property type="entry name" value="YALI0B05434P"/>
    <property type="match status" value="1"/>
</dbReference>
<evidence type="ECO:0000313" key="5">
    <source>
        <dbReference type="Proteomes" id="UP000184499"/>
    </source>
</evidence>
<protein>
    <recommendedName>
        <fullName evidence="6">Tat pathway signal sequence</fullName>
    </recommendedName>
</protein>
<dbReference type="PANTHER" id="PTHR33365:SF4">
    <property type="entry name" value="CYCLOCHLOROTINE BIOSYNTHESIS PROTEIN O"/>
    <property type="match status" value="1"/>
</dbReference>
<evidence type="ECO:0008006" key="6">
    <source>
        <dbReference type="Google" id="ProtNLM"/>
    </source>
</evidence>
<accession>A0A1L9UD24</accession>
<dbReference type="EMBL" id="KV878688">
    <property type="protein sequence ID" value="OJJ69570.1"/>
    <property type="molecule type" value="Genomic_DNA"/>
</dbReference>
<proteinExistence type="inferred from homology"/>
<dbReference type="Proteomes" id="UP000184499">
    <property type="component" value="Unassembled WGS sequence"/>
</dbReference>
<dbReference type="InterPro" id="IPR021765">
    <property type="entry name" value="UstYa-like"/>
</dbReference>
<feature type="transmembrane region" description="Helical" evidence="3">
    <location>
        <begin position="55"/>
        <end position="73"/>
    </location>
</feature>
<organism evidence="4 5">
    <name type="scientific">Aspergillus brasiliensis (strain CBS 101740 / IMI 381727 / IBT 21946)</name>
    <dbReference type="NCBI Taxonomy" id="767769"/>
    <lineage>
        <taxon>Eukaryota</taxon>
        <taxon>Fungi</taxon>
        <taxon>Dikarya</taxon>
        <taxon>Ascomycota</taxon>
        <taxon>Pezizomycotina</taxon>
        <taxon>Eurotiomycetes</taxon>
        <taxon>Eurotiomycetidae</taxon>
        <taxon>Eurotiales</taxon>
        <taxon>Aspergillaceae</taxon>
        <taxon>Aspergillus</taxon>
        <taxon>Aspergillus subgen. Circumdati</taxon>
    </lineage>
</organism>
<keyword evidence="3" id="KW-0472">Membrane</keyword>
<comment type="similarity">
    <text evidence="2">Belongs to the ustYa family.</text>
</comment>
<evidence type="ECO:0000313" key="4">
    <source>
        <dbReference type="EMBL" id="OJJ69570.1"/>
    </source>
</evidence>
<dbReference type="GeneID" id="93577998"/>
<keyword evidence="5" id="KW-1185">Reference proteome</keyword>
<dbReference type="Pfam" id="PF11807">
    <property type="entry name" value="UstYa"/>
    <property type="match status" value="1"/>
</dbReference>
<gene>
    <name evidence="4" type="ORF">ASPBRDRAFT_45903</name>
</gene>
<name>A0A1L9UD24_ASPBC</name>
<comment type="pathway">
    <text evidence="1">Mycotoxin biosynthesis.</text>
</comment>
<evidence type="ECO:0000256" key="2">
    <source>
        <dbReference type="ARBA" id="ARBA00035112"/>
    </source>
</evidence>
<dbReference type="RefSeq" id="XP_067476819.1">
    <property type="nucleotide sequence ID" value="XM_067625510.1"/>
</dbReference>
<keyword evidence="3" id="KW-0812">Transmembrane</keyword>
<evidence type="ECO:0000256" key="1">
    <source>
        <dbReference type="ARBA" id="ARBA00004685"/>
    </source>
</evidence>
<keyword evidence="3" id="KW-1133">Transmembrane helix</keyword>
<dbReference type="OMA" id="WHRIIND"/>
<dbReference type="AlphaFoldDB" id="A0A1L9UD24"/>
<reference evidence="5" key="1">
    <citation type="journal article" date="2017" name="Genome Biol.">
        <title>Comparative genomics reveals high biological diversity and specific adaptations in the industrially and medically important fungal genus Aspergillus.</title>
        <authorList>
            <person name="de Vries R.P."/>
            <person name="Riley R."/>
            <person name="Wiebenga A."/>
            <person name="Aguilar-Osorio G."/>
            <person name="Amillis S."/>
            <person name="Uchima C.A."/>
            <person name="Anderluh G."/>
            <person name="Asadollahi M."/>
            <person name="Askin M."/>
            <person name="Barry K."/>
            <person name="Battaglia E."/>
            <person name="Bayram O."/>
            <person name="Benocci T."/>
            <person name="Braus-Stromeyer S.A."/>
            <person name="Caldana C."/>
            <person name="Canovas D."/>
            <person name="Cerqueira G.C."/>
            <person name="Chen F."/>
            <person name="Chen W."/>
            <person name="Choi C."/>
            <person name="Clum A."/>
            <person name="Dos Santos R.A."/>
            <person name="Damasio A.R."/>
            <person name="Diallinas G."/>
            <person name="Emri T."/>
            <person name="Fekete E."/>
            <person name="Flipphi M."/>
            <person name="Freyberg S."/>
            <person name="Gallo A."/>
            <person name="Gournas C."/>
            <person name="Habgood R."/>
            <person name="Hainaut M."/>
            <person name="Harispe M.L."/>
            <person name="Henrissat B."/>
            <person name="Hilden K.S."/>
            <person name="Hope R."/>
            <person name="Hossain A."/>
            <person name="Karabika E."/>
            <person name="Karaffa L."/>
            <person name="Karanyi Z."/>
            <person name="Krasevec N."/>
            <person name="Kuo A."/>
            <person name="Kusch H."/>
            <person name="LaButti K."/>
            <person name="Lagendijk E.L."/>
            <person name="Lapidus A."/>
            <person name="Levasseur A."/>
            <person name="Lindquist E."/>
            <person name="Lipzen A."/>
            <person name="Logrieco A.F."/>
            <person name="MacCabe A."/>
            <person name="Maekelae M.R."/>
            <person name="Malavazi I."/>
            <person name="Melin P."/>
            <person name="Meyer V."/>
            <person name="Mielnichuk N."/>
            <person name="Miskei M."/>
            <person name="Molnar A.P."/>
            <person name="Mule G."/>
            <person name="Ngan C.Y."/>
            <person name="Orejas M."/>
            <person name="Orosz E."/>
            <person name="Ouedraogo J.P."/>
            <person name="Overkamp K.M."/>
            <person name="Park H.-S."/>
            <person name="Perrone G."/>
            <person name="Piumi F."/>
            <person name="Punt P.J."/>
            <person name="Ram A.F."/>
            <person name="Ramon A."/>
            <person name="Rauscher S."/>
            <person name="Record E."/>
            <person name="Riano-Pachon D.M."/>
            <person name="Robert V."/>
            <person name="Roehrig J."/>
            <person name="Ruller R."/>
            <person name="Salamov A."/>
            <person name="Salih N.S."/>
            <person name="Samson R.A."/>
            <person name="Sandor E."/>
            <person name="Sanguinetti M."/>
            <person name="Schuetze T."/>
            <person name="Sepcic K."/>
            <person name="Shelest E."/>
            <person name="Sherlock G."/>
            <person name="Sophianopoulou V."/>
            <person name="Squina F.M."/>
            <person name="Sun H."/>
            <person name="Susca A."/>
            <person name="Todd R.B."/>
            <person name="Tsang A."/>
            <person name="Unkles S.E."/>
            <person name="van de Wiele N."/>
            <person name="van Rossen-Uffink D."/>
            <person name="Oliveira J.V."/>
            <person name="Vesth T.C."/>
            <person name="Visser J."/>
            <person name="Yu J.-H."/>
            <person name="Zhou M."/>
            <person name="Andersen M.R."/>
            <person name="Archer D.B."/>
            <person name="Baker S.E."/>
            <person name="Benoit I."/>
            <person name="Brakhage A.A."/>
            <person name="Braus G.H."/>
            <person name="Fischer R."/>
            <person name="Frisvad J.C."/>
            <person name="Goldman G.H."/>
            <person name="Houbraken J."/>
            <person name="Oakley B."/>
            <person name="Pocsi I."/>
            <person name="Scazzocchio C."/>
            <person name="Seiboth B."/>
            <person name="vanKuyk P.A."/>
            <person name="Wortman J."/>
            <person name="Dyer P.S."/>
            <person name="Grigoriev I.V."/>
        </authorList>
    </citation>
    <scope>NUCLEOTIDE SEQUENCE [LARGE SCALE GENOMIC DNA]</scope>
    <source>
        <strain evidence="5">CBS 101740 / IMI 381727 / IBT 21946</strain>
    </source>
</reference>